<dbReference type="PANTHER" id="PTHR11669:SF8">
    <property type="entry name" value="DNA POLYMERASE III SUBUNIT DELTA"/>
    <property type="match status" value="1"/>
</dbReference>
<comment type="caution">
    <text evidence="2">The sequence shown here is derived from an EMBL/GenBank/DDBJ whole genome shotgun (WGS) entry which is preliminary data.</text>
</comment>
<dbReference type="Pfam" id="PF13177">
    <property type="entry name" value="DNA_pol3_delta2"/>
    <property type="match status" value="1"/>
</dbReference>
<organism evidence="2 3">
    <name type="scientific">Endobacter medicaginis</name>
    <dbReference type="NCBI Taxonomy" id="1181271"/>
    <lineage>
        <taxon>Bacteria</taxon>
        <taxon>Pseudomonadati</taxon>
        <taxon>Pseudomonadota</taxon>
        <taxon>Alphaproteobacteria</taxon>
        <taxon>Acetobacterales</taxon>
        <taxon>Acetobacteraceae</taxon>
        <taxon>Endobacter</taxon>
    </lineage>
</organism>
<gene>
    <name evidence="2" type="ORF">FHR90_002821</name>
</gene>
<dbReference type="AlphaFoldDB" id="A0A839V3B5"/>
<evidence type="ECO:0000313" key="3">
    <source>
        <dbReference type="Proteomes" id="UP000557688"/>
    </source>
</evidence>
<evidence type="ECO:0000259" key="1">
    <source>
        <dbReference type="SMART" id="SM00382"/>
    </source>
</evidence>
<feature type="domain" description="AAA+ ATPase" evidence="1">
    <location>
        <begin position="29"/>
        <end position="178"/>
    </location>
</feature>
<dbReference type="RefSeq" id="WP_246330287.1">
    <property type="nucleotide sequence ID" value="NZ_JACHXV010000015.1"/>
</dbReference>
<dbReference type="EC" id="2.7.7.7" evidence="2"/>
<keyword evidence="2" id="KW-0808">Transferase</keyword>
<dbReference type="InterPro" id="IPR003593">
    <property type="entry name" value="AAA+_ATPase"/>
</dbReference>
<sequence length="321" mass="34503">MLPPRANPILLGQDAARDMLRAGLRGARPHHAWLLTGPRGIGKATLAYHAARWLLGGFAPATEDPSGTLFRQVAAGGHPDLRVLERSLDEKKQRLRGEIGIDEVRDATGFLRRTASVDGWRVMLIDGVEYLNRNAANALLKTLEEPPPRAIILLVCQAPQRLLPTIRSRCRSLAVPPLEGAVVTRLLAEAHAELDASARTEIARLAAGSIGAALVYAAEWLSGAIAQIDAVIARAEPAALRSLPDLASRSDGAYEALFDIGEKRLVERVRAAVGGAGDGGDAIALCIDNLSRLRDIRTDTERYNLDRRQAIASAIGLLADR</sequence>
<accession>A0A839V3B5</accession>
<dbReference type="SMART" id="SM00382">
    <property type="entry name" value="AAA"/>
    <property type="match status" value="1"/>
</dbReference>
<dbReference type="PANTHER" id="PTHR11669">
    <property type="entry name" value="REPLICATION FACTOR C / DNA POLYMERASE III GAMMA-TAU SUBUNIT"/>
    <property type="match status" value="1"/>
</dbReference>
<dbReference type="GO" id="GO:0003887">
    <property type="term" value="F:DNA-directed DNA polymerase activity"/>
    <property type="evidence" value="ECO:0007669"/>
    <property type="project" value="UniProtKB-EC"/>
</dbReference>
<dbReference type="Gene3D" id="3.40.50.300">
    <property type="entry name" value="P-loop containing nucleotide triphosphate hydrolases"/>
    <property type="match status" value="1"/>
</dbReference>
<dbReference type="GO" id="GO:0009360">
    <property type="term" value="C:DNA polymerase III complex"/>
    <property type="evidence" value="ECO:0007669"/>
    <property type="project" value="TreeGrafter"/>
</dbReference>
<reference evidence="2 3" key="1">
    <citation type="submission" date="2020-08" db="EMBL/GenBank/DDBJ databases">
        <title>Genomic Encyclopedia of Type Strains, Phase III (KMG-III): the genomes of soil and plant-associated and newly described type strains.</title>
        <authorList>
            <person name="Whitman W."/>
        </authorList>
    </citation>
    <scope>NUCLEOTIDE SEQUENCE [LARGE SCALE GENOMIC DNA]</scope>
    <source>
        <strain evidence="2 3">CECT 8088</strain>
    </source>
</reference>
<dbReference type="GO" id="GO:0006261">
    <property type="term" value="P:DNA-templated DNA replication"/>
    <property type="evidence" value="ECO:0007669"/>
    <property type="project" value="TreeGrafter"/>
</dbReference>
<proteinExistence type="predicted"/>
<name>A0A839V3B5_9PROT</name>
<dbReference type="InterPro" id="IPR027417">
    <property type="entry name" value="P-loop_NTPase"/>
</dbReference>
<keyword evidence="3" id="KW-1185">Reference proteome</keyword>
<dbReference type="Proteomes" id="UP000557688">
    <property type="component" value="Unassembled WGS sequence"/>
</dbReference>
<protein>
    <submittedName>
        <fullName evidence="2">DNA polymerase-3 subunit delta</fullName>
        <ecNumber evidence="2">2.7.7.7</ecNumber>
    </submittedName>
</protein>
<evidence type="ECO:0000313" key="2">
    <source>
        <dbReference type="EMBL" id="MBB3174974.1"/>
    </source>
</evidence>
<keyword evidence="2" id="KW-0548">Nucleotidyltransferase</keyword>
<dbReference type="EMBL" id="JACHXV010000015">
    <property type="protein sequence ID" value="MBB3174974.1"/>
    <property type="molecule type" value="Genomic_DNA"/>
</dbReference>
<dbReference type="SUPFAM" id="SSF52540">
    <property type="entry name" value="P-loop containing nucleoside triphosphate hydrolases"/>
    <property type="match status" value="1"/>
</dbReference>
<dbReference type="InterPro" id="IPR050238">
    <property type="entry name" value="DNA_Rep/Repair_Clamp_Loader"/>
</dbReference>
<dbReference type="NCBIfam" id="NF005677">
    <property type="entry name" value="PRK07471.1"/>
    <property type="match status" value="1"/>
</dbReference>